<dbReference type="AlphaFoldDB" id="A0A2S7WYN2"/>
<dbReference type="Proteomes" id="UP000239068">
    <property type="component" value="Unassembled WGS sequence"/>
</dbReference>
<evidence type="ECO:0000313" key="1">
    <source>
        <dbReference type="EMBL" id="PQJ82442.1"/>
    </source>
</evidence>
<dbReference type="OrthoDB" id="1202724at2"/>
<organism evidence="1 2">
    <name type="scientific">Polaribacter glomeratus</name>
    <dbReference type="NCBI Taxonomy" id="102"/>
    <lineage>
        <taxon>Bacteria</taxon>
        <taxon>Pseudomonadati</taxon>
        <taxon>Bacteroidota</taxon>
        <taxon>Flavobacteriia</taxon>
        <taxon>Flavobacteriales</taxon>
        <taxon>Flavobacteriaceae</taxon>
    </lineage>
</organism>
<gene>
    <name evidence="1" type="ORF">BTO16_07555</name>
</gene>
<sequence length="197" mass="22881">MKNLIVIACVLIVNLSFSQKDANPFSEKTFYSNIEENHYNVTTYDFFALEKQEELQALNTIKPVNNSEGKFPFYSNEDQSLFDVKETVPQKSILNLSNVITIKNNNDFIDKVILKILEDKKIDIVDFQNTLDFNGDKNINFYKNYTTDVNKLIIAYKLKGETEFQIGMDINNFMNKTLKTELDRALQNSINLFVINF</sequence>
<comment type="caution">
    <text evidence="1">The sequence shown here is derived from an EMBL/GenBank/DDBJ whole genome shotgun (WGS) entry which is preliminary data.</text>
</comment>
<evidence type="ECO:0000313" key="2">
    <source>
        <dbReference type="Proteomes" id="UP000239068"/>
    </source>
</evidence>
<proteinExistence type="predicted"/>
<protein>
    <submittedName>
        <fullName evidence="1">Uncharacterized protein</fullName>
    </submittedName>
</protein>
<keyword evidence="2" id="KW-1185">Reference proteome</keyword>
<accession>A0A2S7WYN2</accession>
<reference evidence="1 2" key="1">
    <citation type="submission" date="2016-12" db="EMBL/GenBank/DDBJ databases">
        <title>Trade-off between light-utilization and light-protection in marine flavobacteria.</title>
        <authorList>
            <person name="Kumagai Y."/>
            <person name="Yoshizawa S."/>
            <person name="Kogure K."/>
            <person name="Iwasaki W."/>
        </authorList>
    </citation>
    <scope>NUCLEOTIDE SEQUENCE [LARGE SCALE GENOMIC DNA]</scope>
    <source>
        <strain evidence="1 2">ATCC 43844</strain>
    </source>
</reference>
<name>A0A2S7WYN2_9FLAO</name>
<dbReference type="RefSeq" id="WP_105021002.1">
    <property type="nucleotide sequence ID" value="NZ_MSCM01000001.1"/>
</dbReference>
<dbReference type="EMBL" id="MSCM01000001">
    <property type="protein sequence ID" value="PQJ82442.1"/>
    <property type="molecule type" value="Genomic_DNA"/>
</dbReference>